<evidence type="ECO:0000313" key="3">
    <source>
        <dbReference type="EMBL" id="EEB17329.1"/>
    </source>
</evidence>
<dbReference type="EnsemblMetazoa" id="PHUM461380-RA">
    <property type="protein sequence ID" value="PHUM461380-PA"/>
    <property type="gene ID" value="PHUM461380"/>
</dbReference>
<feature type="coiled-coil region" evidence="1">
    <location>
        <begin position="103"/>
        <end position="156"/>
    </location>
</feature>
<dbReference type="Gene3D" id="1.20.1270.60">
    <property type="entry name" value="Arfaptin homology (AH) domain/BAR domain"/>
    <property type="match status" value="1"/>
</dbReference>
<evidence type="ECO:0000256" key="2">
    <source>
        <dbReference type="SAM" id="MobiDB-lite"/>
    </source>
</evidence>
<dbReference type="eggNOG" id="ENOG502S0MC">
    <property type="taxonomic scope" value="Eukaryota"/>
</dbReference>
<dbReference type="InParanoid" id="E0VVC3"/>
<dbReference type="KEGG" id="phu:Phum_PHUM461380"/>
<dbReference type="RefSeq" id="XP_002430067.1">
    <property type="nucleotide sequence ID" value="XM_002430022.1"/>
</dbReference>
<dbReference type="Proteomes" id="UP000009046">
    <property type="component" value="Unassembled WGS sequence"/>
</dbReference>
<dbReference type="EMBL" id="DS235809">
    <property type="protein sequence ID" value="EEB17329.1"/>
    <property type="molecule type" value="Genomic_DNA"/>
</dbReference>
<dbReference type="OMA" id="DVRHMIY"/>
<feature type="compositionally biased region" description="Low complexity" evidence="2">
    <location>
        <begin position="259"/>
        <end position="274"/>
    </location>
</feature>
<organism>
    <name type="scientific">Pediculus humanus subsp. corporis</name>
    <name type="common">Body louse</name>
    <dbReference type="NCBI Taxonomy" id="121224"/>
    <lineage>
        <taxon>Eukaryota</taxon>
        <taxon>Metazoa</taxon>
        <taxon>Ecdysozoa</taxon>
        <taxon>Arthropoda</taxon>
        <taxon>Hexapoda</taxon>
        <taxon>Insecta</taxon>
        <taxon>Pterygota</taxon>
        <taxon>Neoptera</taxon>
        <taxon>Paraneoptera</taxon>
        <taxon>Psocodea</taxon>
        <taxon>Troctomorpha</taxon>
        <taxon>Phthiraptera</taxon>
        <taxon>Anoplura</taxon>
        <taxon>Pediculidae</taxon>
        <taxon>Pediculus</taxon>
    </lineage>
</organism>
<dbReference type="AlphaFoldDB" id="E0VVC3"/>
<accession>E0VVC3</accession>
<dbReference type="VEuPathDB" id="VectorBase:PHUM461380"/>
<dbReference type="InterPro" id="IPR027267">
    <property type="entry name" value="AH/BAR_dom_sf"/>
</dbReference>
<dbReference type="STRING" id="121224.E0VVC3"/>
<reference evidence="3" key="2">
    <citation type="submission" date="2007-04" db="EMBL/GenBank/DDBJ databases">
        <title>The genome of the human body louse.</title>
        <authorList>
            <consortium name="The Human Body Louse Genome Consortium"/>
            <person name="Kirkness E."/>
            <person name="Walenz B."/>
            <person name="Hass B."/>
            <person name="Bruggner R."/>
            <person name="Strausberg R."/>
        </authorList>
    </citation>
    <scope>NUCLEOTIDE SEQUENCE</scope>
    <source>
        <strain evidence="3">USDA</strain>
    </source>
</reference>
<sequence>MEKATSTLRRSGAFLLSFGTGYQELNLIISDLKILKSQLKAVRDSQQTIFHDITNWTCVDENRALQELFLHLSDLNALWSEVQNQISDFKHQFETILEGERNLDAARNKFANCEALEQKARKKLKKAQKKNSSEEIRAAEAKIAECERQKDLMQVEVSEKVKENEAVKLIVVKEGLIKLSQAYLALSQKCAYIFEAQADIVKCLPDVEDKEIHEIKFDGLSGAKDILQRARTLVKDYRIVNPPSSQQRNTDPPPPYSPNPYYSNSPYNPYYSSPGETSDTTPVRNEGPSGLYPSVRNEEELASALNSKYLIIKNFNVV</sequence>
<feature type="region of interest" description="Disordered" evidence="2">
    <location>
        <begin position="239"/>
        <end position="292"/>
    </location>
</feature>
<gene>
    <name evidence="4" type="primary">8238434</name>
    <name evidence="3" type="ORF">Phum_PHUM461380</name>
</gene>
<proteinExistence type="predicted"/>
<dbReference type="HOGENOM" id="CLU_875232_0_0_1"/>
<reference evidence="3" key="1">
    <citation type="submission" date="2007-04" db="EMBL/GenBank/DDBJ databases">
        <title>Annotation of Pediculus humanus corporis strain USDA.</title>
        <authorList>
            <person name="Kirkness E."/>
            <person name="Hannick L."/>
            <person name="Hass B."/>
            <person name="Bruggner R."/>
            <person name="Lawson D."/>
            <person name="Bidwell S."/>
            <person name="Joardar V."/>
            <person name="Caler E."/>
            <person name="Walenz B."/>
            <person name="Inman J."/>
            <person name="Schobel S."/>
            <person name="Galinsky K."/>
            <person name="Amedeo P."/>
            <person name="Strausberg R."/>
        </authorList>
    </citation>
    <scope>NUCLEOTIDE SEQUENCE</scope>
    <source>
        <strain evidence="3">USDA</strain>
    </source>
</reference>
<dbReference type="EMBL" id="AAZO01005618">
    <property type="status" value="NOT_ANNOTATED_CDS"/>
    <property type="molecule type" value="Genomic_DNA"/>
</dbReference>
<keyword evidence="5" id="KW-1185">Reference proteome</keyword>
<dbReference type="OrthoDB" id="5803434at2759"/>
<evidence type="ECO:0000256" key="1">
    <source>
        <dbReference type="SAM" id="Coils"/>
    </source>
</evidence>
<protein>
    <submittedName>
        <fullName evidence="3 4">Uncharacterized protein</fullName>
    </submittedName>
</protein>
<dbReference type="GeneID" id="8238434"/>
<reference evidence="4" key="3">
    <citation type="submission" date="2021-02" db="UniProtKB">
        <authorList>
            <consortium name="EnsemblMetazoa"/>
        </authorList>
    </citation>
    <scope>IDENTIFICATION</scope>
    <source>
        <strain evidence="4">USDA</strain>
    </source>
</reference>
<evidence type="ECO:0000313" key="4">
    <source>
        <dbReference type="EnsemblMetazoa" id="PHUM461380-PA"/>
    </source>
</evidence>
<dbReference type="CTD" id="8238434"/>
<evidence type="ECO:0000313" key="5">
    <source>
        <dbReference type="Proteomes" id="UP000009046"/>
    </source>
</evidence>
<name>E0VVC3_PEDHC</name>
<keyword evidence="1" id="KW-0175">Coiled coil</keyword>